<gene>
    <name evidence="2" type="ORF">TRM7557_02150</name>
</gene>
<accession>A0A0P1GV52</accession>
<keyword evidence="1" id="KW-1133">Transmembrane helix</keyword>
<keyword evidence="3" id="KW-1185">Reference proteome</keyword>
<dbReference type="EMBL" id="CYSD01000033">
    <property type="protein sequence ID" value="CUH79000.1"/>
    <property type="molecule type" value="Genomic_DNA"/>
</dbReference>
<evidence type="ECO:0000313" key="2">
    <source>
        <dbReference type="EMBL" id="CUH79000.1"/>
    </source>
</evidence>
<feature type="transmembrane region" description="Helical" evidence="1">
    <location>
        <begin position="32"/>
        <end position="50"/>
    </location>
</feature>
<feature type="transmembrane region" description="Helical" evidence="1">
    <location>
        <begin position="100"/>
        <end position="121"/>
    </location>
</feature>
<dbReference type="RefSeq" id="WP_058290198.1">
    <property type="nucleotide sequence ID" value="NZ_CYSD01000033.1"/>
</dbReference>
<reference evidence="2 3" key="1">
    <citation type="submission" date="2015-09" db="EMBL/GenBank/DDBJ databases">
        <authorList>
            <consortium name="Swine Surveillance"/>
        </authorList>
    </citation>
    <scope>NUCLEOTIDE SEQUENCE [LARGE SCALE GENOMIC DNA]</scope>
    <source>
        <strain evidence="2 3">CECT 7557</strain>
    </source>
</reference>
<keyword evidence="1" id="KW-0812">Transmembrane</keyword>
<dbReference type="Proteomes" id="UP000052022">
    <property type="component" value="Unassembled WGS sequence"/>
</dbReference>
<evidence type="ECO:0000313" key="3">
    <source>
        <dbReference type="Proteomes" id="UP000052022"/>
    </source>
</evidence>
<dbReference type="OrthoDB" id="7725897at2"/>
<dbReference type="STRING" id="928856.SAMN04488049_11035"/>
<proteinExistence type="predicted"/>
<feature type="transmembrane region" description="Helical" evidence="1">
    <location>
        <begin position="7"/>
        <end position="26"/>
    </location>
</feature>
<dbReference type="NCBIfam" id="NF038216">
    <property type="entry name" value="ABZJ_00895_fam"/>
    <property type="match status" value="1"/>
</dbReference>
<evidence type="ECO:0000256" key="1">
    <source>
        <dbReference type="SAM" id="Phobius"/>
    </source>
</evidence>
<dbReference type="AlphaFoldDB" id="A0A0P1GV52"/>
<name>A0A0P1GV52_9RHOB</name>
<protein>
    <submittedName>
        <fullName evidence="2">Uncharacterized protein</fullName>
    </submittedName>
</protein>
<dbReference type="InterPro" id="IPR047730">
    <property type="entry name" value="ABZJ_00895-like"/>
</dbReference>
<keyword evidence="1" id="KW-0472">Membrane</keyword>
<sequence>MTVNLKRYAGIYVVTLVVAALAIWALRQIAQIDLASSFVPLIPAMVAAMVEGHKLAKEGADYPKGKPAWIASAKMTGVALAFNGGLGLVVFLALSGAGLQIRSVMVFVGFLAMYCVFWMVANRVFLTQGYRNAMATTTSGKAGRS</sequence>
<feature type="transmembrane region" description="Helical" evidence="1">
    <location>
        <begin position="71"/>
        <end position="94"/>
    </location>
</feature>
<organism evidence="2 3">
    <name type="scientific">Tritonibacter multivorans</name>
    <dbReference type="NCBI Taxonomy" id="928856"/>
    <lineage>
        <taxon>Bacteria</taxon>
        <taxon>Pseudomonadati</taxon>
        <taxon>Pseudomonadota</taxon>
        <taxon>Alphaproteobacteria</taxon>
        <taxon>Rhodobacterales</taxon>
        <taxon>Paracoccaceae</taxon>
        <taxon>Tritonibacter</taxon>
    </lineage>
</organism>